<keyword evidence="1" id="KW-1133">Transmembrane helix</keyword>
<reference evidence="2" key="1">
    <citation type="journal article" date="2014" name="Int. J. Syst. Evol. Microbiol.">
        <title>Complete genome sequence of Corynebacterium casei LMG S-19264T (=DSM 44701T), isolated from a smear-ripened cheese.</title>
        <authorList>
            <consortium name="US DOE Joint Genome Institute (JGI-PGF)"/>
            <person name="Walter F."/>
            <person name="Albersmeier A."/>
            <person name="Kalinowski J."/>
            <person name="Ruckert C."/>
        </authorList>
    </citation>
    <scope>NUCLEOTIDE SEQUENCE</scope>
    <source>
        <strain evidence="2">JCM 3090</strain>
    </source>
</reference>
<dbReference type="Proteomes" id="UP000649739">
    <property type="component" value="Unassembled WGS sequence"/>
</dbReference>
<accession>A0A8J3BFC1</accession>
<name>A0A8J3BFC1_9ACTN</name>
<gene>
    <name evidence="2" type="ORF">GCM10010123_38460</name>
</gene>
<dbReference type="AlphaFoldDB" id="A0A8J3BFC1"/>
<evidence type="ECO:0000313" key="2">
    <source>
        <dbReference type="EMBL" id="GGK04795.1"/>
    </source>
</evidence>
<dbReference type="EMBL" id="BMQB01000009">
    <property type="protein sequence ID" value="GGK04795.1"/>
    <property type="molecule type" value="Genomic_DNA"/>
</dbReference>
<organism evidence="2 3">
    <name type="scientific">Pilimelia anulata</name>
    <dbReference type="NCBI Taxonomy" id="53371"/>
    <lineage>
        <taxon>Bacteria</taxon>
        <taxon>Bacillati</taxon>
        <taxon>Actinomycetota</taxon>
        <taxon>Actinomycetes</taxon>
        <taxon>Micromonosporales</taxon>
        <taxon>Micromonosporaceae</taxon>
        <taxon>Pilimelia</taxon>
    </lineage>
</organism>
<dbReference type="RefSeq" id="WP_189171583.1">
    <property type="nucleotide sequence ID" value="NZ_BMQB01000009.1"/>
</dbReference>
<sequence length="62" mass="6017">MRAHPALRPIQRVWHPVTIGALVAAGAAVAGGFAALSTGSNGRAAAWCSAAVVAGFATSGST</sequence>
<reference evidence="2" key="2">
    <citation type="submission" date="2020-09" db="EMBL/GenBank/DDBJ databases">
        <authorList>
            <person name="Sun Q."/>
            <person name="Ohkuma M."/>
        </authorList>
    </citation>
    <scope>NUCLEOTIDE SEQUENCE</scope>
    <source>
        <strain evidence="2">JCM 3090</strain>
    </source>
</reference>
<keyword evidence="1" id="KW-0472">Membrane</keyword>
<feature type="transmembrane region" description="Helical" evidence="1">
    <location>
        <begin position="13"/>
        <end position="36"/>
    </location>
</feature>
<protein>
    <submittedName>
        <fullName evidence="2">Uncharacterized protein</fullName>
    </submittedName>
</protein>
<evidence type="ECO:0000256" key="1">
    <source>
        <dbReference type="SAM" id="Phobius"/>
    </source>
</evidence>
<keyword evidence="3" id="KW-1185">Reference proteome</keyword>
<keyword evidence="1" id="KW-0812">Transmembrane</keyword>
<proteinExistence type="predicted"/>
<comment type="caution">
    <text evidence="2">The sequence shown here is derived from an EMBL/GenBank/DDBJ whole genome shotgun (WGS) entry which is preliminary data.</text>
</comment>
<evidence type="ECO:0000313" key="3">
    <source>
        <dbReference type="Proteomes" id="UP000649739"/>
    </source>
</evidence>